<accession>A0A1G2B222</accession>
<dbReference type="Proteomes" id="UP000179164">
    <property type="component" value="Unassembled WGS sequence"/>
</dbReference>
<evidence type="ECO:0000313" key="3">
    <source>
        <dbReference type="Proteomes" id="UP000179164"/>
    </source>
</evidence>
<keyword evidence="1" id="KW-0472">Membrane</keyword>
<dbReference type="STRING" id="1798543.A2898_04035"/>
<dbReference type="AlphaFoldDB" id="A0A1G2B222"/>
<sequence>MIIINLLPVQKRASLKTTVVSMAIKTFVIAVGIFVVCIAGILFLNENMLQRKISDTQELIQETTNATVVDRGGTVVESTQKINQQLKVIKTIEDAYNPLSPVVYNLLTRIPEGITLDSFLVDAKLQTVNFIGIANTRDSLIALRTEVEKIPYFTEWTSPVSNLTQRENIEFDFSATLSDDYLSLLSDENKNSN</sequence>
<feature type="transmembrane region" description="Helical" evidence="1">
    <location>
        <begin position="20"/>
        <end position="44"/>
    </location>
</feature>
<name>A0A1G2B222_9BACT</name>
<keyword evidence="1" id="KW-1133">Transmembrane helix</keyword>
<evidence type="ECO:0008006" key="4">
    <source>
        <dbReference type="Google" id="ProtNLM"/>
    </source>
</evidence>
<dbReference type="EMBL" id="MHKE01000017">
    <property type="protein sequence ID" value="OGY82739.1"/>
    <property type="molecule type" value="Genomic_DNA"/>
</dbReference>
<keyword evidence="1" id="KW-0812">Transmembrane</keyword>
<protein>
    <recommendedName>
        <fullName evidence="4">PilN domain-containing protein</fullName>
    </recommendedName>
</protein>
<evidence type="ECO:0000256" key="1">
    <source>
        <dbReference type="SAM" id="Phobius"/>
    </source>
</evidence>
<proteinExistence type="predicted"/>
<reference evidence="2 3" key="1">
    <citation type="journal article" date="2016" name="Nat. Commun.">
        <title>Thousands of microbial genomes shed light on interconnected biogeochemical processes in an aquifer system.</title>
        <authorList>
            <person name="Anantharaman K."/>
            <person name="Brown C.T."/>
            <person name="Hug L.A."/>
            <person name="Sharon I."/>
            <person name="Castelle C.J."/>
            <person name="Probst A.J."/>
            <person name="Thomas B.C."/>
            <person name="Singh A."/>
            <person name="Wilkins M.J."/>
            <person name="Karaoz U."/>
            <person name="Brodie E.L."/>
            <person name="Williams K.H."/>
            <person name="Hubbard S.S."/>
            <person name="Banfield J.F."/>
        </authorList>
    </citation>
    <scope>NUCLEOTIDE SEQUENCE [LARGE SCALE GENOMIC DNA]</scope>
</reference>
<gene>
    <name evidence="2" type="ORF">A2898_04035</name>
</gene>
<organism evidence="2 3">
    <name type="scientific">Candidatus Kerfeldbacteria bacterium RIFCSPLOWO2_01_FULL_48_11</name>
    <dbReference type="NCBI Taxonomy" id="1798543"/>
    <lineage>
        <taxon>Bacteria</taxon>
        <taxon>Candidatus Kerfeldiibacteriota</taxon>
    </lineage>
</organism>
<evidence type="ECO:0000313" key="2">
    <source>
        <dbReference type="EMBL" id="OGY82739.1"/>
    </source>
</evidence>
<comment type="caution">
    <text evidence="2">The sequence shown here is derived from an EMBL/GenBank/DDBJ whole genome shotgun (WGS) entry which is preliminary data.</text>
</comment>